<evidence type="ECO:0000313" key="4">
    <source>
        <dbReference type="EMBL" id="MFC5220702.1"/>
    </source>
</evidence>
<protein>
    <recommendedName>
        <fullName evidence="6">Right handed beta helix domain-containing protein</fullName>
    </recommendedName>
</protein>
<name>A0ABW0D042_STRCD</name>
<comment type="caution">
    <text evidence="4">The sequence shown here is derived from an EMBL/GenBank/DDBJ whole genome shotgun (WGS) entry which is preliminary data.</text>
</comment>
<dbReference type="Proteomes" id="UP001596263">
    <property type="component" value="Unassembled WGS sequence"/>
</dbReference>
<evidence type="ECO:0000313" key="5">
    <source>
        <dbReference type="Proteomes" id="UP001596263"/>
    </source>
</evidence>
<dbReference type="InterPro" id="IPR006311">
    <property type="entry name" value="TAT_signal"/>
</dbReference>
<feature type="signal peptide" evidence="3">
    <location>
        <begin position="1"/>
        <end position="24"/>
    </location>
</feature>
<keyword evidence="3" id="KW-0732">Signal</keyword>
<sequence>MSVQPARRKTVAAGLALAVLTVLASVFALPAAPALAAANYHVDCSASRNGSGSEASPWNTLSTVANRTFGPGDKILFKRGTTCKGRLAPKGSGAAGLPIVIDTYGTGAKPHIKGNGGPDAVRLHNQRYWEIRNLEVTNKGASIANRRGVYISLRDIGTGTYYRLVNLTVHDVNGDGSKDLGGSSGIQFDVLGSSVKTKFDDVVLDGNEVYSVDRSGINMSTSWKCRASVGWEGECSSKVNNYYPWTRFVARNNTVHDIGGDGIVLQYTDHGLAEHNVAYDTAMRPNGNNAAMWAWNADNVTFQFNEAYRTRKLPDNNDGTAWDADYGTDGTIYQYNYSHNNEGGMVLFCGCPGASVNAVIRYNVSQNDKHRIIFGAGAENGKFYNNTIYLGPGSKTKIIELDKEYRTQINLSNNIIVNKGSGGYDRSSDLTFSNNILNGNHPGGPSGQITADPKLTAPGTGSTGLGSLGGYKLKDGSPALGAGVVISDNGGRDFWGNQVPANCAPDIGAHQRTTAGSCGGGVQGGGALVAVGAGAAAATALVLLLIRLRTRRIR</sequence>
<organism evidence="4 5">
    <name type="scientific">Streptomyces coerulescens</name>
    <dbReference type="NCBI Taxonomy" id="29304"/>
    <lineage>
        <taxon>Bacteria</taxon>
        <taxon>Bacillati</taxon>
        <taxon>Actinomycetota</taxon>
        <taxon>Actinomycetes</taxon>
        <taxon>Kitasatosporales</taxon>
        <taxon>Streptomycetaceae</taxon>
        <taxon>Streptomyces</taxon>
    </lineage>
</organism>
<dbReference type="InterPro" id="IPR012334">
    <property type="entry name" value="Pectin_lyas_fold"/>
</dbReference>
<feature type="chain" id="PRO_5045810217" description="Right handed beta helix domain-containing protein" evidence="3">
    <location>
        <begin position="25"/>
        <end position="554"/>
    </location>
</feature>
<dbReference type="EMBL" id="JBHSKM010000052">
    <property type="protein sequence ID" value="MFC5220702.1"/>
    <property type="molecule type" value="Genomic_DNA"/>
</dbReference>
<evidence type="ECO:0000256" key="2">
    <source>
        <dbReference type="SAM" id="Phobius"/>
    </source>
</evidence>
<evidence type="ECO:0000256" key="1">
    <source>
        <dbReference type="SAM" id="MobiDB-lite"/>
    </source>
</evidence>
<keyword evidence="2" id="KW-0812">Transmembrane</keyword>
<dbReference type="SUPFAM" id="SSF51126">
    <property type="entry name" value="Pectin lyase-like"/>
    <property type="match status" value="1"/>
</dbReference>
<dbReference type="PROSITE" id="PS51318">
    <property type="entry name" value="TAT"/>
    <property type="match status" value="1"/>
</dbReference>
<dbReference type="InterPro" id="IPR011050">
    <property type="entry name" value="Pectin_lyase_fold/virulence"/>
</dbReference>
<feature type="region of interest" description="Disordered" evidence="1">
    <location>
        <begin position="437"/>
        <end position="458"/>
    </location>
</feature>
<keyword evidence="2" id="KW-1133">Transmembrane helix</keyword>
<dbReference type="RefSeq" id="WP_380865820.1">
    <property type="nucleotide sequence ID" value="NZ_JBHSKM010000052.1"/>
</dbReference>
<feature type="transmembrane region" description="Helical" evidence="2">
    <location>
        <begin position="527"/>
        <end position="546"/>
    </location>
</feature>
<keyword evidence="2" id="KW-0472">Membrane</keyword>
<gene>
    <name evidence="4" type="ORF">ACFPQ9_43560</name>
</gene>
<evidence type="ECO:0008006" key="6">
    <source>
        <dbReference type="Google" id="ProtNLM"/>
    </source>
</evidence>
<proteinExistence type="predicted"/>
<evidence type="ECO:0000256" key="3">
    <source>
        <dbReference type="SAM" id="SignalP"/>
    </source>
</evidence>
<accession>A0ABW0D042</accession>
<dbReference type="Gene3D" id="2.160.20.10">
    <property type="entry name" value="Single-stranded right-handed beta-helix, Pectin lyase-like"/>
    <property type="match status" value="1"/>
</dbReference>
<reference evidence="5" key="1">
    <citation type="journal article" date="2019" name="Int. J. Syst. Evol. Microbiol.">
        <title>The Global Catalogue of Microorganisms (GCM) 10K type strain sequencing project: providing services to taxonomists for standard genome sequencing and annotation.</title>
        <authorList>
            <consortium name="The Broad Institute Genomics Platform"/>
            <consortium name="The Broad Institute Genome Sequencing Center for Infectious Disease"/>
            <person name="Wu L."/>
            <person name="Ma J."/>
        </authorList>
    </citation>
    <scope>NUCLEOTIDE SEQUENCE [LARGE SCALE GENOMIC DNA]</scope>
    <source>
        <strain evidence="5">KCTC 42586</strain>
    </source>
</reference>
<keyword evidence="5" id="KW-1185">Reference proteome</keyword>